<feature type="compositionally biased region" description="Low complexity" evidence="1">
    <location>
        <begin position="207"/>
        <end position="230"/>
    </location>
</feature>
<dbReference type="PANTHER" id="PTHR34700:SF4">
    <property type="entry name" value="PHAGE-LIKE ELEMENT PBSX PROTEIN XKDP"/>
    <property type="match status" value="1"/>
</dbReference>
<feature type="region of interest" description="Disordered" evidence="1">
    <location>
        <begin position="544"/>
        <end position="569"/>
    </location>
</feature>
<feature type="compositionally biased region" description="Low complexity" evidence="1">
    <location>
        <begin position="277"/>
        <end position="311"/>
    </location>
</feature>
<dbReference type="Gene3D" id="2.60.40.10">
    <property type="entry name" value="Immunoglobulins"/>
    <property type="match status" value="1"/>
</dbReference>
<feature type="compositionally biased region" description="Basic and acidic residues" evidence="1">
    <location>
        <begin position="245"/>
        <end position="267"/>
    </location>
</feature>
<feature type="region of interest" description="Disordered" evidence="1">
    <location>
        <begin position="44"/>
        <end position="85"/>
    </location>
</feature>
<dbReference type="Proteomes" id="UP001320831">
    <property type="component" value="Unassembled WGS sequence"/>
</dbReference>
<keyword evidence="4" id="KW-1185">Reference proteome</keyword>
<dbReference type="Pfam" id="PF01476">
    <property type="entry name" value="LysM"/>
    <property type="match status" value="1"/>
</dbReference>
<evidence type="ECO:0000313" key="3">
    <source>
        <dbReference type="EMBL" id="MCT7375961.1"/>
    </source>
</evidence>
<comment type="caution">
    <text evidence="3">The sequence shown here is derived from an EMBL/GenBank/DDBJ whole genome shotgun (WGS) entry which is preliminary data.</text>
</comment>
<feature type="domain" description="LysM" evidence="2">
    <location>
        <begin position="490"/>
        <end position="539"/>
    </location>
</feature>
<dbReference type="InterPro" id="IPR018392">
    <property type="entry name" value="LysM"/>
</dbReference>
<dbReference type="Gene3D" id="3.10.350.10">
    <property type="entry name" value="LysM domain"/>
    <property type="match status" value="1"/>
</dbReference>
<dbReference type="InterPro" id="IPR052196">
    <property type="entry name" value="Bact_Kbp"/>
</dbReference>
<reference evidence="3 4" key="1">
    <citation type="submission" date="2022-09" db="EMBL/GenBank/DDBJ databases">
        <title>Chelativorans salina sp. nov., a novel slightly halophilic bacterium isolated from a saline lake sediment enrichment.</title>
        <authorList>
            <person name="Gao L."/>
            <person name="Fang B.-Z."/>
            <person name="Li W.-J."/>
        </authorList>
    </citation>
    <scope>NUCLEOTIDE SEQUENCE [LARGE SCALE GENOMIC DNA]</scope>
    <source>
        <strain evidence="3 4">EGI FJ00035</strain>
    </source>
</reference>
<evidence type="ECO:0000259" key="2">
    <source>
        <dbReference type="PROSITE" id="PS51782"/>
    </source>
</evidence>
<feature type="region of interest" description="Disordered" evidence="1">
    <location>
        <begin position="451"/>
        <end position="484"/>
    </location>
</feature>
<feature type="compositionally biased region" description="Basic and acidic residues" evidence="1">
    <location>
        <begin position="73"/>
        <end position="85"/>
    </location>
</feature>
<feature type="region of interest" description="Disordered" evidence="1">
    <location>
        <begin position="191"/>
        <end position="321"/>
    </location>
</feature>
<sequence>MAITPLKVLFFIAGMVVFGVGTAYFAGAFDPAAQGAGEKTAALDAGDAGAGASSTRRDEGTSAGAGAPEEAEGASKDDAEARPEEEVVVPSFDVLRVEPDGSMVVAGGAAPGAEVEVLSGSMLLATTKAGPSGDFAAVLDQALTPGEHNIVLRSTSSDNVAATSEETAVVSIPSAGSGQVVALVQQPGQPSRLITRPEGEAPAGDVPEAAQSAEAEGEPAEAQAPSGEQATAPDGDEDAGQTGEMAERSSDATDDRPGETTPAEERVGPIAEAQSDEAAGTAGSAGEGQDAPARAAEAPAQEGQDAQAAEADGSEQEAPADTGVSAFIEAVEIDGRQVFVAGTAEPGRHVRVYVNDVLLGQTTVNPDGSFLVETERDLPVGDYIVRADVLGDDDASVIARAAVPFQRQEGEQIAAVAPDPNRRIRTDAKAEMPGTGTADDSADAAVNGNRREAAENGDRRTAEAGESGQDVAPSVGETAEMAPPLEPVDGAVIIRRGDTLWHISRRVYGHGIRYTTIYLANQDQIRDPDRIWPGQIFALPEKTEQGEEADLGAIGEQAVPPEEARDEEG</sequence>
<dbReference type="PANTHER" id="PTHR34700">
    <property type="entry name" value="POTASSIUM BINDING PROTEIN KBP"/>
    <property type="match status" value="1"/>
</dbReference>
<evidence type="ECO:0000313" key="4">
    <source>
        <dbReference type="Proteomes" id="UP001320831"/>
    </source>
</evidence>
<evidence type="ECO:0000256" key="1">
    <source>
        <dbReference type="SAM" id="MobiDB-lite"/>
    </source>
</evidence>
<dbReference type="RefSeq" id="WP_260903312.1">
    <property type="nucleotide sequence ID" value="NZ_JAOCZP010000003.1"/>
</dbReference>
<name>A0ABT2LNU4_9HYPH</name>
<gene>
    <name evidence="3" type="ORF">N5A92_13055</name>
</gene>
<dbReference type="InterPro" id="IPR013783">
    <property type="entry name" value="Ig-like_fold"/>
</dbReference>
<proteinExistence type="predicted"/>
<feature type="compositionally biased region" description="Basic and acidic residues" evidence="1">
    <location>
        <begin position="451"/>
        <end position="463"/>
    </location>
</feature>
<dbReference type="InterPro" id="IPR036779">
    <property type="entry name" value="LysM_dom_sf"/>
</dbReference>
<dbReference type="PROSITE" id="PS51782">
    <property type="entry name" value="LYSM"/>
    <property type="match status" value="1"/>
</dbReference>
<protein>
    <submittedName>
        <fullName evidence="3">LysM peptidoglycan-binding domain-containing protein</fullName>
    </submittedName>
</protein>
<organism evidence="3 4">
    <name type="scientific">Chelativorans salis</name>
    <dbReference type="NCBI Taxonomy" id="2978478"/>
    <lineage>
        <taxon>Bacteria</taxon>
        <taxon>Pseudomonadati</taxon>
        <taxon>Pseudomonadota</taxon>
        <taxon>Alphaproteobacteria</taxon>
        <taxon>Hyphomicrobiales</taxon>
        <taxon>Phyllobacteriaceae</taxon>
        <taxon>Chelativorans</taxon>
    </lineage>
</organism>
<dbReference type="CDD" id="cd00118">
    <property type="entry name" value="LysM"/>
    <property type="match status" value="1"/>
</dbReference>
<dbReference type="EMBL" id="JAOCZP010000003">
    <property type="protein sequence ID" value="MCT7375961.1"/>
    <property type="molecule type" value="Genomic_DNA"/>
</dbReference>
<accession>A0ABT2LNU4</accession>
<dbReference type="SUPFAM" id="SSF54106">
    <property type="entry name" value="LysM domain"/>
    <property type="match status" value="1"/>
</dbReference>